<dbReference type="InterPro" id="IPR002142">
    <property type="entry name" value="Peptidase_S49"/>
</dbReference>
<evidence type="ECO:0000313" key="8">
    <source>
        <dbReference type="Proteomes" id="UP000502260"/>
    </source>
</evidence>
<evidence type="ECO:0000313" key="7">
    <source>
        <dbReference type="EMBL" id="BCB28171.1"/>
    </source>
</evidence>
<dbReference type="GO" id="GO:0006508">
    <property type="term" value="P:proteolysis"/>
    <property type="evidence" value="ECO:0007669"/>
    <property type="project" value="UniProtKB-KW"/>
</dbReference>
<organism evidence="7 8">
    <name type="scientific">Sulfurimicrobium lacus</name>
    <dbReference type="NCBI Taxonomy" id="2715678"/>
    <lineage>
        <taxon>Bacteria</taxon>
        <taxon>Pseudomonadati</taxon>
        <taxon>Pseudomonadota</taxon>
        <taxon>Betaproteobacteria</taxon>
        <taxon>Nitrosomonadales</taxon>
        <taxon>Sulfuricellaceae</taxon>
        <taxon>Sulfurimicrobium</taxon>
    </lineage>
</organism>
<comment type="similarity">
    <text evidence="1">Belongs to the peptidase S49 family.</text>
</comment>
<dbReference type="KEGG" id="slac:SKTS_30570"/>
<dbReference type="PANTHER" id="PTHR33209:SF1">
    <property type="entry name" value="PEPTIDASE S49 DOMAIN-CONTAINING PROTEIN"/>
    <property type="match status" value="1"/>
</dbReference>
<sequence length="425" mass="44262">MQLPHLASRLYGTPLLVARSKLDIILAVLGDRIGWPSPSAGLPIPPPRGLPDAPPGIAVIPVYGTLVRRSLGMEAASGLTSYGEISAMLDAALADPSVTGILLDVDSPGGEAGGVFELAGRVRAVDAVKPVWSIASDSAFSAAYAIASAASRVYVTQTAGVGSIGVIAMHVDQSARDAQEGYRYTAITAGDQKNDFSPHQPLDKEASARLQTEVDRLYGIFVDHVAVMRNLESRFVRSTQAGLYFGPEAVTAGLADAQGSFDTVLADFSSFLTARRSRNAAAHSLSVSAPSQLEIPMKLETPDVPVAPEAPTLPPTQSPAESTAESSSTATTDDVVDDAVKTATQAARADALAIAELCQLAGQPQRIATFLAEGASESQVRRVLLASRAESPEITSVIHPDAATTAASPEQNLLMKAVKKLTGKD</sequence>
<dbReference type="SUPFAM" id="SSF52096">
    <property type="entry name" value="ClpP/crotonase"/>
    <property type="match status" value="1"/>
</dbReference>
<name>A0A6F8VG85_9PROT</name>
<dbReference type="InterPro" id="IPR033855">
    <property type="entry name" value="Protein_C"/>
</dbReference>
<evidence type="ECO:0000256" key="3">
    <source>
        <dbReference type="ARBA" id="ARBA00022801"/>
    </source>
</evidence>
<dbReference type="CDD" id="cd07022">
    <property type="entry name" value="S49_Sppa_36K_type"/>
    <property type="match status" value="1"/>
</dbReference>
<feature type="compositionally biased region" description="Low complexity" evidence="5">
    <location>
        <begin position="318"/>
        <end position="333"/>
    </location>
</feature>
<gene>
    <name evidence="7" type="ORF">SKTS_30570</name>
</gene>
<evidence type="ECO:0000256" key="2">
    <source>
        <dbReference type="ARBA" id="ARBA00022670"/>
    </source>
</evidence>
<feature type="region of interest" description="Disordered" evidence="5">
    <location>
        <begin position="303"/>
        <end position="336"/>
    </location>
</feature>
<evidence type="ECO:0000256" key="1">
    <source>
        <dbReference type="ARBA" id="ARBA00008683"/>
    </source>
</evidence>
<dbReference type="Pfam" id="PF01343">
    <property type="entry name" value="Peptidase_S49"/>
    <property type="match status" value="1"/>
</dbReference>
<protein>
    <recommendedName>
        <fullName evidence="6">Peptidase S49 domain-containing protein</fullName>
    </recommendedName>
</protein>
<dbReference type="GO" id="GO:0008236">
    <property type="term" value="F:serine-type peptidase activity"/>
    <property type="evidence" value="ECO:0007669"/>
    <property type="project" value="UniProtKB-KW"/>
</dbReference>
<dbReference type="Gene3D" id="3.90.226.10">
    <property type="entry name" value="2-enoyl-CoA Hydratase, Chain A, domain 1"/>
    <property type="match status" value="1"/>
</dbReference>
<feature type="domain" description="Peptidase S49" evidence="6">
    <location>
        <begin position="124"/>
        <end position="266"/>
    </location>
</feature>
<accession>A0A6F8VG85</accession>
<dbReference type="EMBL" id="AP022853">
    <property type="protein sequence ID" value="BCB28171.1"/>
    <property type="molecule type" value="Genomic_DNA"/>
</dbReference>
<evidence type="ECO:0000256" key="4">
    <source>
        <dbReference type="ARBA" id="ARBA00022825"/>
    </source>
</evidence>
<evidence type="ECO:0000256" key="5">
    <source>
        <dbReference type="SAM" id="MobiDB-lite"/>
    </source>
</evidence>
<keyword evidence="4" id="KW-0720">Serine protease</keyword>
<dbReference type="PANTHER" id="PTHR33209">
    <property type="entry name" value="PROTEASE 4"/>
    <property type="match status" value="1"/>
</dbReference>
<keyword evidence="2" id="KW-0645">Protease</keyword>
<proteinExistence type="inferred from homology"/>
<dbReference type="RefSeq" id="WP_173067095.1">
    <property type="nucleotide sequence ID" value="NZ_AP022853.1"/>
</dbReference>
<dbReference type="AlphaFoldDB" id="A0A6F8VG85"/>
<evidence type="ECO:0000259" key="6">
    <source>
        <dbReference type="Pfam" id="PF01343"/>
    </source>
</evidence>
<dbReference type="Proteomes" id="UP000502260">
    <property type="component" value="Chromosome"/>
</dbReference>
<dbReference type="InterPro" id="IPR029045">
    <property type="entry name" value="ClpP/crotonase-like_dom_sf"/>
</dbReference>
<reference evidence="8" key="1">
    <citation type="submission" date="2020-03" db="EMBL/GenBank/DDBJ databases">
        <title>Complete genome sequence of sulfur-oxidizing bacterium skT11.</title>
        <authorList>
            <person name="Kanda M."/>
            <person name="Kojima H."/>
            <person name="Fukui M."/>
        </authorList>
    </citation>
    <scope>NUCLEOTIDE SEQUENCE [LARGE SCALE GENOMIC DNA]</scope>
    <source>
        <strain evidence="8">skT11</strain>
    </source>
</reference>
<keyword evidence="3" id="KW-0378">Hydrolase</keyword>
<keyword evidence="8" id="KW-1185">Reference proteome</keyword>